<dbReference type="GO" id="GO:0005886">
    <property type="term" value="C:plasma membrane"/>
    <property type="evidence" value="ECO:0007669"/>
    <property type="project" value="UniProtKB-SubCell"/>
</dbReference>
<dbReference type="FunFam" id="1.10.110.10:FF:000001">
    <property type="entry name" value="Bifunctional inhibitor/lipid-transfer protein/seed storage 2S albumin superfamily protein"/>
    <property type="match status" value="1"/>
</dbReference>
<dbReference type="Gene3D" id="1.10.110.10">
    <property type="entry name" value="Plant lipid-transfer and hydrophobic proteins"/>
    <property type="match status" value="1"/>
</dbReference>
<dbReference type="CDD" id="cd00010">
    <property type="entry name" value="AAI_LTSS"/>
    <property type="match status" value="1"/>
</dbReference>
<keyword evidence="9" id="KW-0325">Glycoprotein</keyword>
<dbReference type="STRING" id="429701.A0A2G9I4W1"/>
<dbReference type="InterPro" id="IPR043325">
    <property type="entry name" value="LTSS"/>
</dbReference>
<evidence type="ECO:0000256" key="4">
    <source>
        <dbReference type="ARBA" id="ARBA00022475"/>
    </source>
</evidence>
<dbReference type="GO" id="GO:0098552">
    <property type="term" value="C:side of membrane"/>
    <property type="evidence" value="ECO:0007669"/>
    <property type="project" value="UniProtKB-KW"/>
</dbReference>
<organism evidence="15 16">
    <name type="scientific">Handroanthus impetiginosus</name>
    <dbReference type="NCBI Taxonomy" id="429701"/>
    <lineage>
        <taxon>Eukaryota</taxon>
        <taxon>Viridiplantae</taxon>
        <taxon>Streptophyta</taxon>
        <taxon>Embryophyta</taxon>
        <taxon>Tracheophyta</taxon>
        <taxon>Spermatophyta</taxon>
        <taxon>Magnoliopsida</taxon>
        <taxon>eudicotyledons</taxon>
        <taxon>Gunneridae</taxon>
        <taxon>Pentapetalae</taxon>
        <taxon>asterids</taxon>
        <taxon>lamiids</taxon>
        <taxon>Lamiales</taxon>
        <taxon>Bignoniaceae</taxon>
        <taxon>Crescentiina</taxon>
        <taxon>Tabebuia alliance</taxon>
        <taxon>Handroanthus</taxon>
    </lineage>
</organism>
<dbReference type="InterPro" id="IPR000528">
    <property type="entry name" value="Plant_nsLTP"/>
</dbReference>
<keyword evidence="7" id="KW-0446">Lipid-binding</keyword>
<keyword evidence="5" id="KW-0336">GPI-anchor</keyword>
<name>A0A2G9I4W1_9LAMI</name>
<accession>A0A2G9I4W1</accession>
<evidence type="ECO:0000256" key="8">
    <source>
        <dbReference type="ARBA" id="ARBA00023157"/>
    </source>
</evidence>
<keyword evidence="3" id="KW-0813">Transport</keyword>
<keyword evidence="16" id="KW-1185">Reference proteome</keyword>
<dbReference type="InterPro" id="IPR036312">
    <property type="entry name" value="Bifun_inhib/LTP/seed_sf"/>
</dbReference>
<feature type="compositionally biased region" description="Polar residues" evidence="11">
    <location>
        <begin position="119"/>
        <end position="128"/>
    </location>
</feature>
<keyword evidence="6 13" id="KW-0732">Signal</keyword>
<evidence type="ECO:0000256" key="6">
    <source>
        <dbReference type="ARBA" id="ARBA00022729"/>
    </source>
</evidence>
<keyword evidence="12" id="KW-0812">Transmembrane</keyword>
<dbReference type="AlphaFoldDB" id="A0A2G9I4W1"/>
<dbReference type="GO" id="GO:0006869">
    <property type="term" value="P:lipid transport"/>
    <property type="evidence" value="ECO:0007669"/>
    <property type="project" value="InterPro"/>
</dbReference>
<comment type="subcellular location">
    <subcellularLocation>
        <location evidence="1">Cell membrane</location>
        <topology evidence="1">Lipid-anchor</topology>
        <topology evidence="1">GPI-anchor</topology>
    </subcellularLocation>
</comment>
<feature type="signal peptide" evidence="13">
    <location>
        <begin position="1"/>
        <end position="24"/>
    </location>
</feature>
<sequence length="185" mass="18598">MATKMYEIGFFLLLAFILCNGATAQSSCSSTLLSLSPCVSYVTGNLSTPSSLCCSSLASVVRSQPRCLCPLLNGGGSTFGIAINQTLALALPNVCNVVTPPVSQCNAAAPAPSSIASPTDGSVASPTDGSDKPAEAPTTTTAQSTPAGSKTVPNTRGSPSGGSTITTSFQLTAFALLVAVWIVKF</sequence>
<keyword evidence="12" id="KW-1133">Transmembrane helix</keyword>
<dbReference type="GO" id="GO:0008289">
    <property type="term" value="F:lipid binding"/>
    <property type="evidence" value="ECO:0007669"/>
    <property type="project" value="UniProtKB-KW"/>
</dbReference>
<reference evidence="16" key="1">
    <citation type="journal article" date="2018" name="Gigascience">
        <title>Genome assembly of the Pink Ipe (Handroanthus impetiginosus, Bignoniaceae), a highly valued, ecologically keystone Neotropical timber forest tree.</title>
        <authorList>
            <person name="Silva-Junior O.B."/>
            <person name="Grattapaglia D."/>
            <person name="Novaes E."/>
            <person name="Collevatti R.G."/>
        </authorList>
    </citation>
    <scope>NUCLEOTIDE SEQUENCE [LARGE SCALE GENOMIC DNA]</scope>
    <source>
        <strain evidence="16">cv. UFG-1</strain>
    </source>
</reference>
<dbReference type="OrthoDB" id="911537at2759"/>
<evidence type="ECO:0000256" key="7">
    <source>
        <dbReference type="ARBA" id="ARBA00023121"/>
    </source>
</evidence>
<evidence type="ECO:0000256" key="1">
    <source>
        <dbReference type="ARBA" id="ARBA00004609"/>
    </source>
</evidence>
<keyword evidence="10" id="KW-0449">Lipoprotein</keyword>
<feature type="compositionally biased region" description="Low complexity" evidence="11">
    <location>
        <begin position="135"/>
        <end position="147"/>
    </location>
</feature>
<comment type="caution">
    <text evidence="15">The sequence shown here is derived from an EMBL/GenBank/DDBJ whole genome shotgun (WGS) entry which is preliminary data.</text>
</comment>
<evidence type="ECO:0000313" key="16">
    <source>
        <dbReference type="Proteomes" id="UP000231279"/>
    </source>
</evidence>
<evidence type="ECO:0000256" key="10">
    <source>
        <dbReference type="ARBA" id="ARBA00023288"/>
    </source>
</evidence>
<evidence type="ECO:0000256" key="13">
    <source>
        <dbReference type="SAM" id="SignalP"/>
    </source>
</evidence>
<dbReference type="SMART" id="SM00499">
    <property type="entry name" value="AAI"/>
    <property type="match status" value="1"/>
</dbReference>
<feature type="domain" description="Bifunctional inhibitor/plant lipid transfer protein/seed storage helical" evidence="14">
    <location>
        <begin position="28"/>
        <end position="105"/>
    </location>
</feature>
<dbReference type="PANTHER" id="PTHR33044">
    <property type="entry name" value="BIFUNCTIONAL INHIBITOR/LIPID-TRANSFER PROTEIN/SEED STORAGE 2S ALBUMIN SUPERFAMILY PROTEIN-RELATED"/>
    <property type="match status" value="1"/>
</dbReference>
<comment type="similarity">
    <text evidence="2">Belongs to the plant LTP family.</text>
</comment>
<keyword evidence="12" id="KW-0472">Membrane</keyword>
<keyword evidence="4" id="KW-1003">Cell membrane</keyword>
<dbReference type="InterPro" id="IPR016140">
    <property type="entry name" value="Bifunc_inhib/LTP/seed_store"/>
</dbReference>
<keyword evidence="8" id="KW-1015">Disulfide bond</keyword>
<dbReference type="PRINTS" id="PR00382">
    <property type="entry name" value="LIPIDTRNSFER"/>
</dbReference>
<gene>
    <name evidence="15" type="ORF">CDL12_02488</name>
</gene>
<evidence type="ECO:0000256" key="11">
    <source>
        <dbReference type="SAM" id="MobiDB-lite"/>
    </source>
</evidence>
<evidence type="ECO:0000256" key="2">
    <source>
        <dbReference type="ARBA" id="ARBA00009748"/>
    </source>
</evidence>
<evidence type="ECO:0000256" key="12">
    <source>
        <dbReference type="SAM" id="Phobius"/>
    </source>
</evidence>
<protein>
    <recommendedName>
        <fullName evidence="14">Bifunctional inhibitor/plant lipid transfer protein/seed storage helical domain-containing protein</fullName>
    </recommendedName>
</protein>
<dbReference type="Proteomes" id="UP000231279">
    <property type="component" value="Unassembled WGS sequence"/>
</dbReference>
<evidence type="ECO:0000313" key="15">
    <source>
        <dbReference type="EMBL" id="PIN24784.1"/>
    </source>
</evidence>
<dbReference type="EMBL" id="NKXS01000355">
    <property type="protein sequence ID" value="PIN24784.1"/>
    <property type="molecule type" value="Genomic_DNA"/>
</dbReference>
<feature type="chain" id="PRO_5013755532" description="Bifunctional inhibitor/plant lipid transfer protein/seed storage helical domain-containing protein" evidence="13">
    <location>
        <begin position="25"/>
        <end position="185"/>
    </location>
</feature>
<dbReference type="Pfam" id="PF14368">
    <property type="entry name" value="LTP_2"/>
    <property type="match status" value="1"/>
</dbReference>
<evidence type="ECO:0000259" key="14">
    <source>
        <dbReference type="SMART" id="SM00499"/>
    </source>
</evidence>
<dbReference type="SUPFAM" id="SSF47699">
    <property type="entry name" value="Bifunctional inhibitor/lipid-transfer protein/seed storage 2S albumin"/>
    <property type="match status" value="1"/>
</dbReference>
<feature type="region of interest" description="Disordered" evidence="11">
    <location>
        <begin position="111"/>
        <end position="163"/>
    </location>
</feature>
<evidence type="ECO:0000256" key="3">
    <source>
        <dbReference type="ARBA" id="ARBA00022448"/>
    </source>
</evidence>
<feature type="transmembrane region" description="Helical" evidence="12">
    <location>
        <begin position="165"/>
        <end position="183"/>
    </location>
</feature>
<evidence type="ECO:0000256" key="5">
    <source>
        <dbReference type="ARBA" id="ARBA00022622"/>
    </source>
</evidence>
<proteinExistence type="inferred from homology"/>
<evidence type="ECO:0000256" key="9">
    <source>
        <dbReference type="ARBA" id="ARBA00023180"/>
    </source>
</evidence>